<dbReference type="GO" id="GO:0016757">
    <property type="term" value="F:glycosyltransferase activity"/>
    <property type="evidence" value="ECO:0007669"/>
    <property type="project" value="InterPro"/>
</dbReference>
<dbReference type="Pfam" id="PF00534">
    <property type="entry name" value="Glycos_transf_1"/>
    <property type="match status" value="1"/>
</dbReference>
<evidence type="ECO:0000313" key="2">
    <source>
        <dbReference type="EMBL" id="AIT72048.1"/>
    </source>
</evidence>
<dbReference type="GO" id="GO:1901135">
    <property type="term" value="P:carbohydrate derivative metabolic process"/>
    <property type="evidence" value="ECO:0007669"/>
    <property type="project" value="UniProtKB-ARBA"/>
</dbReference>
<dbReference type="CDD" id="cd03811">
    <property type="entry name" value="GT4_GT28_WabH-like"/>
    <property type="match status" value="1"/>
</dbReference>
<proteinExistence type="predicted"/>
<dbReference type="EMBL" id="KM670448">
    <property type="protein sequence ID" value="AIT72048.1"/>
    <property type="molecule type" value="Genomic_DNA"/>
</dbReference>
<dbReference type="AlphaFoldDB" id="A0A097IYT0"/>
<organism evidence="2">
    <name type="scientific">Pasteurella multocida subsp. multocida</name>
    <dbReference type="NCBI Taxonomy" id="44283"/>
    <lineage>
        <taxon>Bacteria</taxon>
        <taxon>Pseudomonadati</taxon>
        <taxon>Pseudomonadota</taxon>
        <taxon>Gammaproteobacteria</taxon>
        <taxon>Pasteurellales</taxon>
        <taxon>Pasteurellaceae</taxon>
        <taxon>Pasteurella</taxon>
    </lineage>
</organism>
<gene>
    <name evidence="2" type="primary">hetB</name>
</gene>
<dbReference type="Gene3D" id="3.40.50.2000">
    <property type="entry name" value="Glycogen Phosphorylase B"/>
    <property type="match status" value="2"/>
</dbReference>
<accession>A0A097IYT0</accession>
<name>A0A097IYT0_PASMD</name>
<dbReference type="PANTHER" id="PTHR12526:SF630">
    <property type="entry name" value="GLYCOSYLTRANSFERASE"/>
    <property type="match status" value="1"/>
</dbReference>
<reference evidence="2" key="1">
    <citation type="journal article" date="2014" name="Glycobiology">
        <title>Characterisation of the lipopolysaccharide produced by Pasteurella multocida serovars 6, 7 and 16; identification of lipopolysaccharide genotypes L4 and L8.</title>
        <authorList>
            <person name="Harper M."/>
            <person name="St Michael F."/>
            <person name="Steen J.A."/>
            <person name="John M."/>
            <person name="Wright A."/>
            <person name="van Dorsten L."/>
            <person name="Vinogradov E."/>
            <person name="Adler B."/>
            <person name="Cox A.D."/>
            <person name="Boyce J.D."/>
        </authorList>
    </citation>
    <scope>NUCLEOTIDE SEQUENCE</scope>
    <source>
        <strain evidence="2">P2723</strain>
    </source>
</reference>
<protein>
    <submittedName>
        <fullName evidence="2">HetB</fullName>
    </submittedName>
</protein>
<evidence type="ECO:0000259" key="1">
    <source>
        <dbReference type="Pfam" id="PF00534"/>
    </source>
</evidence>
<dbReference type="SUPFAM" id="SSF53756">
    <property type="entry name" value="UDP-Glycosyltransferase/glycogen phosphorylase"/>
    <property type="match status" value="1"/>
</dbReference>
<dbReference type="InterPro" id="IPR001296">
    <property type="entry name" value="Glyco_trans_1"/>
</dbReference>
<sequence length="399" mass="46923">MKILVIHKWLVTGGVERILINYLSLFSSLNYNVDLLVKYDLKSKNFFEKDIPKSINYNFVFSIEDFLNIETIKNNRKNNFLSKLRYEKIKLFENTLFNRKIKLAENKKKYDIIIDFSEVLDKFIRYNSFSSKIITLRWTHGQLNIENRNRNNKPKYTKIFSRHTKVITICNEMKDRIISQLQYNKNNIHVIHNPINIKEIKEYSEQQVEDEKFINDKYILQVSRLVEGKGHIELLEIYAKLKSLGIQHKLYFIGEGENRINLETKIRELNLVDDCILLGEISNPYPYFKNADLFVHTSESEGLPTVLLESMVLGIPVVSMDCPTGPKDILGQNSEYGKLVPMHDQDSFISAVFELLTNRDIWLHYSEQSLARSKDFSFEKISLEIDKLFKEITQNNSNK</sequence>
<dbReference type="PANTHER" id="PTHR12526">
    <property type="entry name" value="GLYCOSYLTRANSFERASE"/>
    <property type="match status" value="1"/>
</dbReference>
<feature type="domain" description="Glycosyl transferase family 1" evidence="1">
    <location>
        <begin position="211"/>
        <end position="360"/>
    </location>
</feature>